<feature type="region of interest" description="Disordered" evidence="1">
    <location>
        <begin position="18"/>
        <end position="37"/>
    </location>
</feature>
<dbReference type="Proteomes" id="UP000193411">
    <property type="component" value="Unassembled WGS sequence"/>
</dbReference>
<organism evidence="2 3">
    <name type="scientific">Catenaria anguillulae PL171</name>
    <dbReference type="NCBI Taxonomy" id="765915"/>
    <lineage>
        <taxon>Eukaryota</taxon>
        <taxon>Fungi</taxon>
        <taxon>Fungi incertae sedis</taxon>
        <taxon>Blastocladiomycota</taxon>
        <taxon>Blastocladiomycetes</taxon>
        <taxon>Blastocladiales</taxon>
        <taxon>Catenariaceae</taxon>
        <taxon>Catenaria</taxon>
    </lineage>
</organism>
<dbReference type="EMBL" id="MCFL01000381">
    <property type="protein sequence ID" value="ORZ27170.1"/>
    <property type="molecule type" value="Genomic_DNA"/>
</dbReference>
<protein>
    <submittedName>
        <fullName evidence="2">Uncharacterized protein</fullName>
    </submittedName>
</protein>
<name>A0A1Y2GXZ2_9FUNG</name>
<dbReference type="AlphaFoldDB" id="A0A1Y2GXZ2"/>
<evidence type="ECO:0000313" key="3">
    <source>
        <dbReference type="Proteomes" id="UP000193411"/>
    </source>
</evidence>
<reference evidence="2 3" key="1">
    <citation type="submission" date="2016-07" db="EMBL/GenBank/DDBJ databases">
        <title>Pervasive Adenine N6-methylation of Active Genes in Fungi.</title>
        <authorList>
            <consortium name="DOE Joint Genome Institute"/>
            <person name="Mondo S.J."/>
            <person name="Dannebaum R.O."/>
            <person name="Kuo R.C."/>
            <person name="Labutti K."/>
            <person name="Haridas S."/>
            <person name="Kuo A."/>
            <person name="Salamov A."/>
            <person name="Ahrendt S.R."/>
            <person name="Lipzen A."/>
            <person name="Sullivan W."/>
            <person name="Andreopoulos W.B."/>
            <person name="Clum A."/>
            <person name="Lindquist E."/>
            <person name="Daum C."/>
            <person name="Ramamoorthy G.K."/>
            <person name="Gryganskyi A."/>
            <person name="Culley D."/>
            <person name="Magnuson J.K."/>
            <person name="James T.Y."/>
            <person name="O'Malley M.A."/>
            <person name="Stajich J.E."/>
            <person name="Spatafora J.W."/>
            <person name="Visel A."/>
            <person name="Grigoriev I.V."/>
        </authorList>
    </citation>
    <scope>NUCLEOTIDE SEQUENCE [LARGE SCALE GENOMIC DNA]</scope>
    <source>
        <strain evidence="2 3">PL171</strain>
    </source>
</reference>
<sequence length="52" mass="5758">MPQVTQPWRQHLLRSIRPWPSAHLPPPTPSLSRLAGPIRALPTSVNRVQGAS</sequence>
<evidence type="ECO:0000256" key="1">
    <source>
        <dbReference type="SAM" id="MobiDB-lite"/>
    </source>
</evidence>
<comment type="caution">
    <text evidence="2">The sequence shown here is derived from an EMBL/GenBank/DDBJ whole genome shotgun (WGS) entry which is preliminary data.</text>
</comment>
<accession>A0A1Y2GXZ2</accession>
<gene>
    <name evidence="2" type="ORF">BCR44DRAFT_1455712</name>
</gene>
<proteinExistence type="predicted"/>
<evidence type="ECO:0000313" key="2">
    <source>
        <dbReference type="EMBL" id="ORZ27170.1"/>
    </source>
</evidence>
<keyword evidence="3" id="KW-1185">Reference proteome</keyword>